<keyword evidence="2" id="KW-1185">Reference proteome</keyword>
<comment type="caution">
    <text evidence="1">The sequence shown here is derived from an EMBL/GenBank/DDBJ whole genome shotgun (WGS) entry which is preliminary data.</text>
</comment>
<evidence type="ECO:0000313" key="1">
    <source>
        <dbReference type="EMBL" id="GFN97920.1"/>
    </source>
</evidence>
<gene>
    <name evidence="1" type="ORF">PoB_002442600</name>
</gene>
<accession>A0AAV3ZPR6</accession>
<proteinExistence type="predicted"/>
<dbReference type="Proteomes" id="UP000735302">
    <property type="component" value="Unassembled WGS sequence"/>
</dbReference>
<sequence>MVISGFHALRQVRASVAGLEPVTDGFSQIAGQIRYPLYHRRPPNMKELCHRFESGEDIVFTTKEAIRKLRKDSYVTALDTWFRKNSIYFVEQSIG</sequence>
<dbReference type="EMBL" id="BLXT01002816">
    <property type="protein sequence ID" value="GFN97920.1"/>
    <property type="molecule type" value="Genomic_DNA"/>
</dbReference>
<evidence type="ECO:0000313" key="2">
    <source>
        <dbReference type="Proteomes" id="UP000735302"/>
    </source>
</evidence>
<organism evidence="1 2">
    <name type="scientific">Plakobranchus ocellatus</name>
    <dbReference type="NCBI Taxonomy" id="259542"/>
    <lineage>
        <taxon>Eukaryota</taxon>
        <taxon>Metazoa</taxon>
        <taxon>Spiralia</taxon>
        <taxon>Lophotrochozoa</taxon>
        <taxon>Mollusca</taxon>
        <taxon>Gastropoda</taxon>
        <taxon>Heterobranchia</taxon>
        <taxon>Euthyneura</taxon>
        <taxon>Panpulmonata</taxon>
        <taxon>Sacoglossa</taxon>
        <taxon>Placobranchoidea</taxon>
        <taxon>Plakobranchidae</taxon>
        <taxon>Plakobranchus</taxon>
    </lineage>
</organism>
<name>A0AAV3ZPR6_9GAST</name>
<protein>
    <submittedName>
        <fullName evidence="1">Glucose dehydrogenase [acceptor]</fullName>
    </submittedName>
</protein>
<reference evidence="1 2" key="1">
    <citation type="journal article" date="2021" name="Elife">
        <title>Chloroplast acquisition without the gene transfer in kleptoplastic sea slugs, Plakobranchus ocellatus.</title>
        <authorList>
            <person name="Maeda T."/>
            <person name="Takahashi S."/>
            <person name="Yoshida T."/>
            <person name="Shimamura S."/>
            <person name="Takaki Y."/>
            <person name="Nagai Y."/>
            <person name="Toyoda A."/>
            <person name="Suzuki Y."/>
            <person name="Arimoto A."/>
            <person name="Ishii H."/>
            <person name="Satoh N."/>
            <person name="Nishiyama T."/>
            <person name="Hasebe M."/>
            <person name="Maruyama T."/>
            <person name="Minagawa J."/>
            <person name="Obokata J."/>
            <person name="Shigenobu S."/>
        </authorList>
    </citation>
    <scope>NUCLEOTIDE SEQUENCE [LARGE SCALE GENOMIC DNA]</scope>
</reference>
<dbReference type="AlphaFoldDB" id="A0AAV3ZPR6"/>